<name>A0A318MPB7_FRIPE</name>
<evidence type="ECO:0000313" key="3">
    <source>
        <dbReference type="Proteomes" id="UP000247838"/>
    </source>
</evidence>
<organism evidence="2 3">
    <name type="scientific">Frischella perrara</name>
    <dbReference type="NCBI Taxonomy" id="1267021"/>
    <lineage>
        <taxon>Bacteria</taxon>
        <taxon>Pseudomonadati</taxon>
        <taxon>Pseudomonadota</taxon>
        <taxon>Gammaproteobacteria</taxon>
        <taxon>Orbales</taxon>
        <taxon>Orbaceae</taxon>
        <taxon>Frischella</taxon>
    </lineage>
</organism>
<gene>
    <name evidence="2" type="ORF">DKK76_11475</name>
</gene>
<evidence type="ECO:0000259" key="1">
    <source>
        <dbReference type="Pfam" id="PF13503"/>
    </source>
</evidence>
<protein>
    <recommendedName>
        <fullName evidence="1">DUF4123 domain-containing protein</fullName>
    </recommendedName>
</protein>
<dbReference type="Proteomes" id="UP000247838">
    <property type="component" value="Unassembled WGS sequence"/>
</dbReference>
<feature type="domain" description="DUF4123" evidence="1">
    <location>
        <begin position="16"/>
        <end position="133"/>
    </location>
</feature>
<accession>A0A318MPB7</accession>
<dbReference type="RefSeq" id="WP_110444314.1">
    <property type="nucleotide sequence ID" value="NZ_QGLM01000030.1"/>
</dbReference>
<dbReference type="AlphaFoldDB" id="A0A318MPB7"/>
<dbReference type="InterPro" id="IPR025391">
    <property type="entry name" value="DUF4123"/>
</dbReference>
<proteinExistence type="predicted"/>
<comment type="caution">
    <text evidence="2">The sequence shown here is derived from an EMBL/GenBank/DDBJ whole genome shotgun (WGS) entry which is preliminary data.</text>
</comment>
<reference evidence="2 3" key="1">
    <citation type="submission" date="2018-05" db="EMBL/GenBank/DDBJ databases">
        <title>Reference genomes for bee gut microbiota database.</title>
        <authorList>
            <person name="Ellegaard K.M."/>
        </authorList>
    </citation>
    <scope>NUCLEOTIDE SEQUENCE [LARGE SCALE GENOMIC DNA]</scope>
    <source>
        <strain evidence="2 3">ESL0167</strain>
    </source>
</reference>
<dbReference type="Pfam" id="PF13503">
    <property type="entry name" value="DUF4123"/>
    <property type="match status" value="1"/>
</dbReference>
<sequence>MKGLPFKDKYSSELNLYILFDSALIDGFYMSLSNIDKLNYKSLFIGTSEESSATFGPVLVELKPDIHSSLISTLITYQTTYPTPIWLQTSITFTPLFNTLRKLLHVEKEDGSQYFFRYYDQLCFPGFWQIITDHPDYTGMMRKIDWAIWQTSLQQYQYYTKNKMGDALCR</sequence>
<dbReference type="EMBL" id="QGLM01000030">
    <property type="protein sequence ID" value="PXY94012.1"/>
    <property type="molecule type" value="Genomic_DNA"/>
</dbReference>
<evidence type="ECO:0000313" key="2">
    <source>
        <dbReference type="EMBL" id="PXY94012.1"/>
    </source>
</evidence>